<sequence length="663" mass="73612">MDELELLLSHLDQDPLRKDVRMMFSGLTPGFMPTVGARTVMAGNLLSFCNDWLEIEALWYVPGIGFQPHGDKQDFRIYMDGVCARHIHLARGIQLVCTGERVLSTDSAAISLKNARICFRPEVALSMPWDAVHLFSGAFGGWHQALKWLDKQEQSICVGQEIFLDQDPRVMEVWSLKFGTPFQHLQGTKNIAWTPAKAAGYCGSVSDFTIVDLCRTQVNLLGSISPPCQSWSKGGKRGGLQDQNGFAFLEALSLAFSLQMVAIAAECADDIVSHHHFKIVKALAHALGYRLVWDQVTPFHPIAAHARYENKNLQNKEVIRSRAWSDRLTACNAILFAHEGFVHMVPVSSFWEWVKISDAALSESSKCTWNLTGTCVGRQFSFQVSPQQTIRDAFRASLDGPSAILHQINGRNEDIKILHSSTFEQIANQERSFRLVLGHATVGECKINPVNCTAARTKVIEDPSDGRLQDAHIPFTLHDFDTQAASDVFWAIQSVVETLQDDENGREASASVIVLPENIGLTTLVPSVERVATLQQVANLPIFRHRNKRFISIPGEMNAYLLISDKCDTLDSSSVEVILRFGEQFVGGARIPSQVKQIYSQLFCTGSHLQLHAVNGHPAPRDQLRFQNGDILDMCHKNVTRAGGPPPQPHRAAGTASFCRLHC</sequence>
<gene>
    <name evidence="3" type="ORF">CCMP2556_LOCUS53726</name>
</gene>
<name>A0ABP0SUC5_9DINO</name>
<dbReference type="InterPro" id="IPR029063">
    <property type="entry name" value="SAM-dependent_MTases_sf"/>
</dbReference>
<reference evidence="3 4" key="1">
    <citation type="submission" date="2024-02" db="EMBL/GenBank/DDBJ databases">
        <authorList>
            <person name="Chen Y."/>
            <person name="Shah S."/>
            <person name="Dougan E. K."/>
            <person name="Thang M."/>
            <person name="Chan C."/>
        </authorList>
    </citation>
    <scope>NUCLEOTIDE SEQUENCE [LARGE SCALE GENOMIC DNA]</scope>
</reference>
<dbReference type="InterPro" id="IPR001525">
    <property type="entry name" value="C5_MeTfrase"/>
</dbReference>
<keyword evidence="1" id="KW-0489">Methyltransferase</keyword>
<dbReference type="EMBL" id="CAXAMN010028295">
    <property type="protein sequence ID" value="CAK9116017.1"/>
    <property type="molecule type" value="Genomic_DNA"/>
</dbReference>
<dbReference type="SUPFAM" id="SSF53335">
    <property type="entry name" value="S-adenosyl-L-methionine-dependent methyltransferases"/>
    <property type="match status" value="1"/>
</dbReference>
<protein>
    <submittedName>
        <fullName evidence="3">Uncharacterized protein</fullName>
    </submittedName>
</protein>
<comment type="caution">
    <text evidence="3">The sequence shown here is derived from an EMBL/GenBank/DDBJ whole genome shotgun (WGS) entry which is preliminary data.</text>
</comment>
<dbReference type="Proteomes" id="UP001642484">
    <property type="component" value="Unassembled WGS sequence"/>
</dbReference>
<proteinExistence type="predicted"/>
<evidence type="ECO:0000313" key="3">
    <source>
        <dbReference type="EMBL" id="CAK9116017.1"/>
    </source>
</evidence>
<accession>A0ABP0SUC5</accession>
<dbReference type="Pfam" id="PF00145">
    <property type="entry name" value="DNA_methylase"/>
    <property type="match status" value="1"/>
</dbReference>
<evidence type="ECO:0000256" key="1">
    <source>
        <dbReference type="ARBA" id="ARBA00022603"/>
    </source>
</evidence>
<keyword evidence="4" id="KW-1185">Reference proteome</keyword>
<dbReference type="Gene3D" id="3.40.50.150">
    <property type="entry name" value="Vaccinia Virus protein VP39"/>
    <property type="match status" value="1"/>
</dbReference>
<keyword evidence="2" id="KW-0808">Transferase</keyword>
<organism evidence="3 4">
    <name type="scientific">Durusdinium trenchii</name>
    <dbReference type="NCBI Taxonomy" id="1381693"/>
    <lineage>
        <taxon>Eukaryota</taxon>
        <taxon>Sar</taxon>
        <taxon>Alveolata</taxon>
        <taxon>Dinophyceae</taxon>
        <taxon>Suessiales</taxon>
        <taxon>Symbiodiniaceae</taxon>
        <taxon>Durusdinium</taxon>
    </lineage>
</organism>
<evidence type="ECO:0000313" key="4">
    <source>
        <dbReference type="Proteomes" id="UP001642484"/>
    </source>
</evidence>
<evidence type="ECO:0000256" key="2">
    <source>
        <dbReference type="ARBA" id="ARBA00022679"/>
    </source>
</evidence>